<evidence type="ECO:0000256" key="1">
    <source>
        <dbReference type="ARBA" id="ARBA00004613"/>
    </source>
</evidence>
<dbReference type="InterPro" id="IPR010255">
    <property type="entry name" value="Haem_peroxidase_sf"/>
</dbReference>
<gene>
    <name evidence="4" type="ORF">D5R40_16195</name>
</gene>
<keyword evidence="3" id="KW-0325">Glycoprotein</keyword>
<reference evidence="4 5" key="1">
    <citation type="journal article" date="2018" name="ACS Chem. Biol.">
        <title>Ketoreductase domain dysfunction expands chemodiversity: malyngamide biosynthesis in the cyanobacterium Okeania hirsuta.</title>
        <authorList>
            <person name="Moss N.A."/>
            <person name="Leao T."/>
            <person name="Rankin M."/>
            <person name="McCullough T.M."/>
            <person name="Qu P."/>
            <person name="Korobeynikov A."/>
            <person name="Smith J.L."/>
            <person name="Gerwick L."/>
            <person name="Gerwick W.H."/>
        </authorList>
    </citation>
    <scope>NUCLEOTIDE SEQUENCE [LARGE SCALE GENOMIC DNA]</scope>
    <source>
        <strain evidence="4 5">PAB10Feb10-1</strain>
    </source>
</reference>
<dbReference type="GO" id="GO:0006979">
    <property type="term" value="P:response to oxidative stress"/>
    <property type="evidence" value="ECO:0007669"/>
    <property type="project" value="InterPro"/>
</dbReference>
<dbReference type="PROSITE" id="PS50292">
    <property type="entry name" value="PEROXIDASE_3"/>
    <property type="match status" value="1"/>
</dbReference>
<evidence type="ECO:0000313" key="4">
    <source>
        <dbReference type="EMBL" id="RQH40808.1"/>
    </source>
</evidence>
<comment type="subcellular location">
    <subcellularLocation>
        <location evidence="1">Secreted</location>
    </subcellularLocation>
</comment>
<evidence type="ECO:0000256" key="3">
    <source>
        <dbReference type="ARBA" id="ARBA00023180"/>
    </source>
</evidence>
<sequence>MNFRTFDGSNNNLDHPQYGGTGENLLRLAPANYEDGISELVDGPNARFISNTVFNQSESILNPRNLSDYTWLWGQFLDHDITLSELQSGPTAETISIPIPNDDPVFVKGSLIPVTRSLFDENTGTDLTNPRHQFNEITAWIDGSNVYGSDQERADFLRSFDGGKLKVTAHSTGDLLLTRGDDEDAPHMAMEEAMGANTFLAGDVRANENSALTSIHTLFVREHNRIAEIIEATHTDLPLDPIARDEEIYQRARKIVGAQIQKITYDEFLPALGVTLDPYTGYDSTVNPNISTEFSTAGFRLGHTMVSPTLQHLNEDGSSTEFCPLNLSEVFFRPDSITEKGGIDPILRGLASQVQQKTDAKVIDDLRNQLFGPPSEGPVVNGTDLAALNIQRGRDHGLARYNDVREALGLPRKDNFSDISSDPELVASLEAVYSNVDEIDLWVGMLAEDNLQNSSIGELNEAILEDQFERLRDGDRFWYENDTHFAEWELGDGVLVSDWLGGLQLSDIIKSNTGIENISENVFFVSTSTTPVPNINDGGPTSLIILASFLMIGRLWKMLPTINRQSSDRS</sequence>
<evidence type="ECO:0000313" key="5">
    <source>
        <dbReference type="Proteomes" id="UP000269154"/>
    </source>
</evidence>
<dbReference type="CDD" id="cd09822">
    <property type="entry name" value="peroxinectin_like_bacterial"/>
    <property type="match status" value="1"/>
</dbReference>
<dbReference type="Proteomes" id="UP000269154">
    <property type="component" value="Unassembled WGS sequence"/>
</dbReference>
<keyword evidence="2" id="KW-0964">Secreted</keyword>
<dbReference type="PRINTS" id="PR00457">
    <property type="entry name" value="ANPEROXIDASE"/>
</dbReference>
<dbReference type="OrthoDB" id="9765610at2"/>
<dbReference type="EMBL" id="RCBY01000087">
    <property type="protein sequence ID" value="RQH40808.1"/>
    <property type="molecule type" value="Genomic_DNA"/>
</dbReference>
<dbReference type="PANTHER" id="PTHR11475:SF4">
    <property type="entry name" value="CHORION PEROXIDASE"/>
    <property type="match status" value="1"/>
</dbReference>
<dbReference type="Gene3D" id="1.10.640.10">
    <property type="entry name" value="Haem peroxidase domain superfamily, animal type"/>
    <property type="match status" value="1"/>
</dbReference>
<name>A0A3N6RF19_9CYAN</name>
<dbReference type="InterPro" id="IPR037120">
    <property type="entry name" value="Haem_peroxidase_sf_animal"/>
</dbReference>
<dbReference type="InterPro" id="IPR019791">
    <property type="entry name" value="Haem_peroxidase_animal"/>
</dbReference>
<dbReference type="GO" id="GO:0005576">
    <property type="term" value="C:extracellular region"/>
    <property type="evidence" value="ECO:0007669"/>
    <property type="project" value="UniProtKB-SubCell"/>
</dbReference>
<keyword evidence="5" id="KW-1185">Reference proteome</keyword>
<dbReference type="SUPFAM" id="SSF48113">
    <property type="entry name" value="Heme-dependent peroxidases"/>
    <property type="match status" value="1"/>
</dbReference>
<dbReference type="Pfam" id="PF03098">
    <property type="entry name" value="An_peroxidase"/>
    <property type="match status" value="1"/>
</dbReference>
<dbReference type="RefSeq" id="WP_124154897.1">
    <property type="nucleotide sequence ID" value="NZ_CAWOLW010000703.1"/>
</dbReference>
<dbReference type="GO" id="GO:0020037">
    <property type="term" value="F:heme binding"/>
    <property type="evidence" value="ECO:0007669"/>
    <property type="project" value="InterPro"/>
</dbReference>
<proteinExistence type="predicted"/>
<organism evidence="4 5">
    <name type="scientific">Okeania hirsuta</name>
    <dbReference type="NCBI Taxonomy" id="1458930"/>
    <lineage>
        <taxon>Bacteria</taxon>
        <taxon>Bacillati</taxon>
        <taxon>Cyanobacteriota</taxon>
        <taxon>Cyanophyceae</taxon>
        <taxon>Oscillatoriophycideae</taxon>
        <taxon>Oscillatoriales</taxon>
        <taxon>Microcoleaceae</taxon>
        <taxon>Okeania</taxon>
    </lineage>
</organism>
<evidence type="ECO:0000256" key="2">
    <source>
        <dbReference type="ARBA" id="ARBA00022525"/>
    </source>
</evidence>
<dbReference type="PANTHER" id="PTHR11475">
    <property type="entry name" value="OXIDASE/PEROXIDASE"/>
    <property type="match status" value="1"/>
</dbReference>
<dbReference type="GO" id="GO:0004601">
    <property type="term" value="F:peroxidase activity"/>
    <property type="evidence" value="ECO:0007669"/>
    <property type="project" value="InterPro"/>
</dbReference>
<protein>
    <submittedName>
        <fullName evidence="4">Peroxiredoxin</fullName>
    </submittedName>
</protein>
<accession>A0A3N6RF19</accession>
<comment type="caution">
    <text evidence="4">The sequence shown here is derived from an EMBL/GenBank/DDBJ whole genome shotgun (WGS) entry which is preliminary data.</text>
</comment>
<dbReference type="AlphaFoldDB" id="A0A3N6RF19"/>